<comment type="caution">
    <text evidence="1">The sequence shown here is derived from an EMBL/GenBank/DDBJ whole genome shotgun (WGS) entry which is preliminary data.</text>
</comment>
<protein>
    <submittedName>
        <fullName evidence="1">Uncharacterized protein</fullName>
    </submittedName>
</protein>
<gene>
    <name evidence="1" type="ORF">NPIL_453251</name>
</gene>
<dbReference type="Proteomes" id="UP000887013">
    <property type="component" value="Unassembled WGS sequence"/>
</dbReference>
<reference evidence="1" key="1">
    <citation type="submission" date="2020-08" db="EMBL/GenBank/DDBJ databases">
        <title>Multicomponent nature underlies the extraordinary mechanical properties of spider dragline silk.</title>
        <authorList>
            <person name="Kono N."/>
            <person name="Nakamura H."/>
            <person name="Mori M."/>
            <person name="Yoshida Y."/>
            <person name="Ohtoshi R."/>
            <person name="Malay A.D."/>
            <person name="Moran D.A.P."/>
            <person name="Tomita M."/>
            <person name="Numata K."/>
            <person name="Arakawa K."/>
        </authorList>
    </citation>
    <scope>NUCLEOTIDE SEQUENCE</scope>
</reference>
<keyword evidence="2" id="KW-1185">Reference proteome</keyword>
<dbReference type="EMBL" id="BMAW01073270">
    <property type="protein sequence ID" value="GFT87073.1"/>
    <property type="molecule type" value="Genomic_DNA"/>
</dbReference>
<evidence type="ECO:0000313" key="2">
    <source>
        <dbReference type="Proteomes" id="UP000887013"/>
    </source>
</evidence>
<feature type="non-terminal residue" evidence="1">
    <location>
        <position position="1"/>
    </location>
</feature>
<dbReference type="AlphaFoldDB" id="A0A8X6PSL5"/>
<proteinExistence type="predicted"/>
<accession>A0A8X6PSL5</accession>
<name>A0A8X6PSL5_NEPPI</name>
<evidence type="ECO:0000313" key="1">
    <source>
        <dbReference type="EMBL" id="GFT87073.1"/>
    </source>
</evidence>
<sequence length="21" mass="2609">KRILRNKQNLSTMKWAKYCNI</sequence>
<organism evidence="1 2">
    <name type="scientific">Nephila pilipes</name>
    <name type="common">Giant wood spider</name>
    <name type="synonym">Nephila maculata</name>
    <dbReference type="NCBI Taxonomy" id="299642"/>
    <lineage>
        <taxon>Eukaryota</taxon>
        <taxon>Metazoa</taxon>
        <taxon>Ecdysozoa</taxon>
        <taxon>Arthropoda</taxon>
        <taxon>Chelicerata</taxon>
        <taxon>Arachnida</taxon>
        <taxon>Araneae</taxon>
        <taxon>Araneomorphae</taxon>
        <taxon>Entelegynae</taxon>
        <taxon>Araneoidea</taxon>
        <taxon>Nephilidae</taxon>
        <taxon>Nephila</taxon>
    </lineage>
</organism>